<dbReference type="PANTHER" id="PTHR10504">
    <property type="entry name" value="BACTERICIDAL PERMEABILITY-INCREASING BPI PROTEIN-RELATED"/>
    <property type="match status" value="1"/>
</dbReference>
<dbReference type="Gene3D" id="3.15.20.10">
    <property type="entry name" value="Bactericidal permeability-increasing protein, domain 2"/>
    <property type="match status" value="1"/>
</dbReference>
<dbReference type="InterPro" id="IPR017943">
    <property type="entry name" value="Bactericidal_perm-incr_a/b_dom"/>
</dbReference>
<accession>F9WFC8</accession>
<dbReference type="AlphaFoldDB" id="F9WFC8"/>
<proteinExistence type="predicted"/>
<dbReference type="VEuPathDB" id="TriTrypDB:TcIL3000_0_09680"/>
<dbReference type="Gene3D" id="3.15.10.10">
    <property type="entry name" value="Bactericidal permeability-increasing protein, domain 1"/>
    <property type="match status" value="1"/>
</dbReference>
<evidence type="ECO:0000313" key="4">
    <source>
        <dbReference type="Proteomes" id="UP000000702"/>
    </source>
</evidence>
<feature type="signal peptide" evidence="1">
    <location>
        <begin position="1"/>
        <end position="21"/>
    </location>
</feature>
<reference evidence="4" key="1">
    <citation type="submission" date="2011-07" db="EMBL/GenBank/DDBJ databases">
        <title>Divergent evolution of antigenic variation in African trypanosomes.</title>
        <authorList>
            <person name="Jackson A.P."/>
            <person name="Berry A."/>
            <person name="Allison H.C."/>
            <person name="Burton P."/>
            <person name="Anderson J."/>
            <person name="Aslett M."/>
            <person name="Brown R."/>
            <person name="Corton N."/>
            <person name="Harris D."/>
            <person name="Hauser H."/>
            <person name="Gamble J."/>
            <person name="Gilderthorp R."/>
            <person name="McQuillan J."/>
            <person name="Quail M.A."/>
            <person name="Sanders M."/>
            <person name="Van Tonder A."/>
            <person name="Ginger M.L."/>
            <person name="Donelson J.E."/>
            <person name="Field M.C."/>
            <person name="Barry J.D."/>
            <person name="Berriman M."/>
            <person name="Hertz-Fowler C."/>
        </authorList>
    </citation>
    <scope>NUCLEOTIDE SEQUENCE [LARGE SCALE GENOMIC DNA]</scope>
    <source>
        <strain evidence="4">IL3000</strain>
    </source>
</reference>
<dbReference type="InterPro" id="IPR032942">
    <property type="entry name" value="BPI/LBP/Plunc"/>
</dbReference>
<dbReference type="Pfam" id="PF02886">
    <property type="entry name" value="LBP_BPI_CETP_C"/>
    <property type="match status" value="1"/>
</dbReference>
<dbReference type="EMBL" id="CAEQ01002127">
    <property type="protein sequence ID" value="CCD15996.1"/>
    <property type="molecule type" value="Genomic_DNA"/>
</dbReference>
<sequence>MWHVPAVACAVLLCISLPGGAIVARERCARFSPHGGPPPPVAGLLNLTVDDAAFVPMMPIALKNLNVVAEHVVIPPQSHGGLKINAMRLENMSASNASVRLIGPNRVTVHVWNVSAAVQKVNFSYTYWAFKWITCNGTARAMVRNSNASVLLNLSIGTDHLLNVTVGRMAIMLKDLDVKPSIKNCPVIDVVVDAIIRIFKDIITRQLQEIIPTVLGPMVENKTREVLRGLPVNFTHAPNITNGKMELPVTILPEVPTGGELPPEDASLYNRPHHHWDISILSSRSATNNVLRFLINRSLLWISKPVQPEYTTALIQPVFPKLYELCPNCTFAVTWNVTDAAWLEPLKDGGFVFNLRNSVVDVEMLASNGTRVDALRALLSTTSSVAQLLIRNGTLNIKIPSARLTLANATSPVGPINSTKLSADLQWILDDFLLPVVNHNQQGFSFSVIPKGLLFNATADAVAIGLDAASLYSLLSARLKFW</sequence>
<name>F9WFC8_TRYCI</name>
<gene>
    <name evidence="3" type="ORF">TCIL3000_0_09680</name>
</gene>
<evidence type="ECO:0000313" key="3">
    <source>
        <dbReference type="EMBL" id="CCD15996.1"/>
    </source>
</evidence>
<dbReference type="InterPro" id="IPR001124">
    <property type="entry name" value="Lipid-bd_serum_glycop_C"/>
</dbReference>
<feature type="chain" id="PRO_5003394982" evidence="1">
    <location>
        <begin position="22"/>
        <end position="482"/>
    </location>
</feature>
<comment type="caution">
    <text evidence="3">The sequence shown here is derived from an EMBL/GenBank/DDBJ whole genome shotgun (WGS) entry which is preliminary data.</text>
</comment>
<keyword evidence="4" id="KW-1185">Reference proteome</keyword>
<dbReference type="OMA" id="PNITEGR"/>
<evidence type="ECO:0000256" key="1">
    <source>
        <dbReference type="SAM" id="SignalP"/>
    </source>
</evidence>
<reference evidence="3 4" key="2">
    <citation type="journal article" date="2012" name="Proc. Natl. Acad. Sci. U.S.A.">
        <title>Antigenic diversity is generated by distinct evolutionary mechanisms in African trypanosome species.</title>
        <authorList>
            <person name="Jackson A.P."/>
            <person name="Berry A."/>
            <person name="Aslett M."/>
            <person name="Allison H.C."/>
            <person name="Burton P."/>
            <person name="Vavrova-Anderson J."/>
            <person name="Brown R."/>
            <person name="Browne H."/>
            <person name="Corton N."/>
            <person name="Hauser H."/>
            <person name="Gamble J."/>
            <person name="Gilderthorp R."/>
            <person name="Marcello L."/>
            <person name="McQuillan J."/>
            <person name="Otto T.D."/>
            <person name="Quail M.A."/>
            <person name="Sanders M.J."/>
            <person name="van Tonder A."/>
            <person name="Ginger M.L."/>
            <person name="Field M.C."/>
            <person name="Barry J.D."/>
            <person name="Hertz-Fowler C."/>
            <person name="Berriman M."/>
        </authorList>
    </citation>
    <scope>NUCLEOTIDE SEQUENCE [LARGE SCALE GENOMIC DNA]</scope>
    <source>
        <strain evidence="3 4">IL3000</strain>
    </source>
</reference>
<evidence type="ECO:0000259" key="2">
    <source>
        <dbReference type="Pfam" id="PF02886"/>
    </source>
</evidence>
<dbReference type="SUPFAM" id="SSF55394">
    <property type="entry name" value="Bactericidal permeability-increasing protein, BPI"/>
    <property type="match status" value="2"/>
</dbReference>
<dbReference type="Proteomes" id="UP000000702">
    <property type="component" value="Unassembled WGS sequence"/>
</dbReference>
<dbReference type="PANTHER" id="PTHR10504:SF131">
    <property type="entry name" value="BPI2 DOMAIN-CONTAINING PROTEIN"/>
    <property type="match status" value="1"/>
</dbReference>
<feature type="domain" description="Lipid-binding serum glycoprotein C-terminal" evidence="2">
    <location>
        <begin position="310"/>
        <end position="444"/>
    </location>
</feature>
<keyword evidence="1" id="KW-0732">Signal</keyword>
<protein>
    <submittedName>
        <fullName evidence="3">WGS project CAEQ00000000 data, annotated contig 371</fullName>
    </submittedName>
</protein>
<dbReference type="GO" id="GO:0008289">
    <property type="term" value="F:lipid binding"/>
    <property type="evidence" value="ECO:0007669"/>
    <property type="project" value="InterPro"/>
</dbReference>
<organism evidence="3 4">
    <name type="scientific">Trypanosoma congolense (strain IL3000)</name>
    <dbReference type="NCBI Taxonomy" id="1068625"/>
    <lineage>
        <taxon>Eukaryota</taxon>
        <taxon>Discoba</taxon>
        <taxon>Euglenozoa</taxon>
        <taxon>Kinetoplastea</taxon>
        <taxon>Metakinetoplastina</taxon>
        <taxon>Trypanosomatida</taxon>
        <taxon>Trypanosomatidae</taxon>
        <taxon>Trypanosoma</taxon>
        <taxon>Nannomonas</taxon>
    </lineage>
</organism>